<gene>
    <name evidence="1" type="ORF">PENVUL_c019G08005</name>
</gene>
<reference evidence="2" key="1">
    <citation type="journal article" date="2017" name="Nat. Microbiol.">
        <title>Global analysis of biosynthetic gene clusters reveals vast potential of secondary metabolite production in Penicillium species.</title>
        <authorList>
            <person name="Nielsen J.C."/>
            <person name="Grijseels S."/>
            <person name="Prigent S."/>
            <person name="Ji B."/>
            <person name="Dainat J."/>
            <person name="Nielsen K.F."/>
            <person name="Frisvad J.C."/>
            <person name="Workman M."/>
            <person name="Nielsen J."/>
        </authorList>
    </citation>
    <scope>NUCLEOTIDE SEQUENCE [LARGE SCALE GENOMIC DNA]</scope>
    <source>
        <strain evidence="2">IBT 29486</strain>
    </source>
</reference>
<evidence type="ECO:0000313" key="1">
    <source>
        <dbReference type="EMBL" id="OQE06277.1"/>
    </source>
</evidence>
<dbReference type="AlphaFoldDB" id="A0A1V6RWY2"/>
<protein>
    <submittedName>
        <fullName evidence="1">Uncharacterized protein</fullName>
    </submittedName>
</protein>
<dbReference type="SUPFAM" id="SSF51011">
    <property type="entry name" value="Glycosyl hydrolase domain"/>
    <property type="match status" value="1"/>
</dbReference>
<proteinExistence type="predicted"/>
<name>A0A1V6RWY2_9EURO</name>
<keyword evidence="2" id="KW-1185">Reference proteome</keyword>
<comment type="caution">
    <text evidence="1">The sequence shown here is derived from an EMBL/GenBank/DDBJ whole genome shotgun (WGS) entry which is preliminary data.</text>
</comment>
<dbReference type="Gene3D" id="2.60.40.1180">
    <property type="entry name" value="Golgi alpha-mannosidase II"/>
    <property type="match status" value="1"/>
</dbReference>
<sequence length="138" mass="15714">MAGGDLRKIFKGTLVEQMPSHAVIPREMIATDITFIIRLLLTIMIWDVEDPLHVFSRAYNPTATWEIIRGFVRHKNYKHQFGLACILNNGGASYKRMFVSPIYAGQLWIDTLGWRNETVLIKNRGYGNFPVAAMCANV</sequence>
<evidence type="ECO:0000313" key="2">
    <source>
        <dbReference type="Proteomes" id="UP000191518"/>
    </source>
</evidence>
<dbReference type="EMBL" id="MDYP01000019">
    <property type="protein sequence ID" value="OQE06277.1"/>
    <property type="molecule type" value="Genomic_DNA"/>
</dbReference>
<dbReference type="InterPro" id="IPR013780">
    <property type="entry name" value="Glyco_hydro_b"/>
</dbReference>
<accession>A0A1V6RWY2</accession>
<dbReference type="Proteomes" id="UP000191518">
    <property type="component" value="Unassembled WGS sequence"/>
</dbReference>
<organism evidence="1 2">
    <name type="scientific">Penicillium vulpinum</name>
    <dbReference type="NCBI Taxonomy" id="29845"/>
    <lineage>
        <taxon>Eukaryota</taxon>
        <taxon>Fungi</taxon>
        <taxon>Dikarya</taxon>
        <taxon>Ascomycota</taxon>
        <taxon>Pezizomycotina</taxon>
        <taxon>Eurotiomycetes</taxon>
        <taxon>Eurotiomycetidae</taxon>
        <taxon>Eurotiales</taxon>
        <taxon>Aspergillaceae</taxon>
        <taxon>Penicillium</taxon>
    </lineage>
</organism>
<dbReference type="STRING" id="29845.A0A1V6RWY2"/>